<protein>
    <recommendedName>
        <fullName evidence="3">peptidylprolyl isomerase</fullName>
        <ecNumber evidence="3">5.2.1.8</ecNumber>
    </recommendedName>
</protein>
<dbReference type="AlphaFoldDB" id="A0A3B1E737"/>
<dbReference type="InterPro" id="IPR008880">
    <property type="entry name" value="Trigger_fac_C"/>
</dbReference>
<dbReference type="PROSITE" id="PS50059">
    <property type="entry name" value="FKBP_PPIASE"/>
    <property type="match status" value="1"/>
</dbReference>
<feature type="domain" description="PPIase FKBP-type" evidence="7">
    <location>
        <begin position="166"/>
        <end position="226"/>
    </location>
</feature>
<dbReference type="Pfam" id="PF00254">
    <property type="entry name" value="FKBP_C"/>
    <property type="match status" value="1"/>
</dbReference>
<evidence type="ECO:0000256" key="2">
    <source>
        <dbReference type="ARBA" id="ARBA00005464"/>
    </source>
</evidence>
<dbReference type="EMBL" id="UOYO01000020">
    <property type="protein sequence ID" value="VAY87089.1"/>
    <property type="molecule type" value="Genomic_DNA"/>
</dbReference>
<keyword evidence="4" id="KW-0697">Rotamase</keyword>
<dbReference type="NCBIfam" id="TIGR00115">
    <property type="entry name" value="tig"/>
    <property type="match status" value="1"/>
</dbReference>
<dbReference type="InterPro" id="IPR046357">
    <property type="entry name" value="PPIase_dom_sf"/>
</dbReference>
<dbReference type="InterPro" id="IPR036611">
    <property type="entry name" value="Trigger_fac_ribosome-bd_sf"/>
</dbReference>
<dbReference type="InterPro" id="IPR008881">
    <property type="entry name" value="Trigger_fac_ribosome-bd_bac"/>
</dbReference>
<evidence type="ECO:0000256" key="1">
    <source>
        <dbReference type="ARBA" id="ARBA00000971"/>
    </source>
</evidence>
<evidence type="ECO:0000259" key="7">
    <source>
        <dbReference type="PROSITE" id="PS50059"/>
    </source>
</evidence>
<dbReference type="InterPro" id="IPR027304">
    <property type="entry name" value="Trigger_fact/SurA_dom_sf"/>
</dbReference>
<dbReference type="SUPFAM" id="SSF54534">
    <property type="entry name" value="FKBP-like"/>
    <property type="match status" value="1"/>
</dbReference>
<dbReference type="GO" id="GO:0003755">
    <property type="term" value="F:peptidyl-prolyl cis-trans isomerase activity"/>
    <property type="evidence" value="ECO:0007669"/>
    <property type="project" value="UniProtKB-KW"/>
</dbReference>
<dbReference type="Pfam" id="PF05697">
    <property type="entry name" value="Trigger_N"/>
    <property type="match status" value="1"/>
</dbReference>
<dbReference type="Pfam" id="PF05698">
    <property type="entry name" value="Trigger_C"/>
    <property type="match status" value="1"/>
</dbReference>
<keyword evidence="8" id="KW-0131">Cell cycle</keyword>
<dbReference type="HAMAP" id="MF_00303">
    <property type="entry name" value="Trigger_factor_Tig"/>
    <property type="match status" value="1"/>
</dbReference>
<evidence type="ECO:0000313" key="8">
    <source>
        <dbReference type="EMBL" id="VAY87089.1"/>
    </source>
</evidence>
<dbReference type="SUPFAM" id="SSF109998">
    <property type="entry name" value="Triger factor/SurA peptide-binding domain-like"/>
    <property type="match status" value="1"/>
</dbReference>
<dbReference type="InterPro" id="IPR037041">
    <property type="entry name" value="Trigger_fac_C_sf"/>
</dbReference>
<gene>
    <name evidence="8" type="ORF">MNB_ARC-1_668</name>
</gene>
<accession>A0A3B1E737</accession>
<name>A0A3B1E737_9ZZZZ</name>
<organism evidence="8">
    <name type="scientific">hydrothermal vent metagenome</name>
    <dbReference type="NCBI Taxonomy" id="652676"/>
    <lineage>
        <taxon>unclassified sequences</taxon>
        <taxon>metagenomes</taxon>
        <taxon>ecological metagenomes</taxon>
    </lineage>
</organism>
<dbReference type="Gene3D" id="3.10.50.40">
    <property type="match status" value="1"/>
</dbReference>
<keyword evidence="6 8" id="KW-0413">Isomerase</keyword>
<reference evidence="8" key="1">
    <citation type="submission" date="2018-10" db="EMBL/GenBank/DDBJ databases">
        <authorList>
            <person name="Aoki K."/>
        </authorList>
    </citation>
    <scope>NUCLEOTIDE SEQUENCE</scope>
</reference>
<dbReference type="GO" id="GO:0015031">
    <property type="term" value="P:protein transport"/>
    <property type="evidence" value="ECO:0007669"/>
    <property type="project" value="InterPro"/>
</dbReference>
<dbReference type="GO" id="GO:0006457">
    <property type="term" value="P:protein folding"/>
    <property type="evidence" value="ECO:0007669"/>
    <property type="project" value="InterPro"/>
</dbReference>
<dbReference type="InterPro" id="IPR001179">
    <property type="entry name" value="PPIase_FKBP_dom"/>
</dbReference>
<comment type="catalytic activity">
    <reaction evidence="1">
        <text>[protein]-peptidylproline (omega=180) = [protein]-peptidylproline (omega=0)</text>
        <dbReference type="Rhea" id="RHEA:16237"/>
        <dbReference type="Rhea" id="RHEA-COMP:10747"/>
        <dbReference type="Rhea" id="RHEA-COMP:10748"/>
        <dbReference type="ChEBI" id="CHEBI:83833"/>
        <dbReference type="ChEBI" id="CHEBI:83834"/>
        <dbReference type="EC" id="5.2.1.8"/>
    </reaction>
</comment>
<dbReference type="SUPFAM" id="SSF102735">
    <property type="entry name" value="Trigger factor ribosome-binding domain"/>
    <property type="match status" value="1"/>
</dbReference>
<dbReference type="GO" id="GO:0051301">
    <property type="term" value="P:cell division"/>
    <property type="evidence" value="ECO:0007669"/>
    <property type="project" value="UniProtKB-KW"/>
</dbReference>
<proteinExistence type="inferred from homology"/>
<dbReference type="EC" id="5.2.1.8" evidence="3"/>
<sequence length="435" mass="49140">MKFTANYTDEANATVVATIDSQTLANSLNDIAKQASKTMEVQGFRKGKVPVSIIKERYKDKMEQDTQNNVLQKLYSQAQAKLKINSTDLIGEPVVSKFDKQENNDIKVELKINLRPKVDLGDYKKLLPEVKSINVTAKEIDDQIKTIAVQDIPLEKIKRKRAVKSGDFVIIDFEGFKDGVAFDGGKGSNHTLEIGSNSFIPGFEEQIIGMKYDEIKDIKVTFPKEYKSKDLAGIEAVFKITLHEIQEKSNPTIDDEFAKKVLPQEKNATVELLKSKIKDQIKHEKTAKYYNNKLKPQYLDNLVKSLTFAIPQSILEQEINQILNSQIRTMDKDKIEKLKENTKQIDKMKEDAIPDATSSVKATFIIDALAKAESIEVTDQEVSQTVYYEAMMQGQDGVGALKKYEEMGYLPAIKMSILEQKVITKLLNDKSQGKK</sequence>
<evidence type="ECO:0000256" key="6">
    <source>
        <dbReference type="ARBA" id="ARBA00023235"/>
    </source>
</evidence>
<evidence type="ECO:0000256" key="3">
    <source>
        <dbReference type="ARBA" id="ARBA00013194"/>
    </source>
</evidence>
<evidence type="ECO:0000256" key="5">
    <source>
        <dbReference type="ARBA" id="ARBA00023186"/>
    </source>
</evidence>
<comment type="similarity">
    <text evidence="2">Belongs to the FKBP-type PPIase family. Tig subfamily.</text>
</comment>
<dbReference type="InterPro" id="IPR005215">
    <property type="entry name" value="Trig_fac"/>
</dbReference>
<keyword evidence="8" id="KW-0132">Cell division</keyword>
<dbReference type="FunFam" id="3.10.50.40:FF:000001">
    <property type="entry name" value="Trigger factor"/>
    <property type="match status" value="1"/>
</dbReference>
<dbReference type="Gene3D" id="3.30.70.1050">
    <property type="entry name" value="Trigger factor ribosome-binding domain"/>
    <property type="match status" value="1"/>
</dbReference>
<dbReference type="Gene3D" id="1.10.3120.10">
    <property type="entry name" value="Trigger factor, C-terminal domain"/>
    <property type="match status" value="1"/>
</dbReference>
<dbReference type="PIRSF" id="PIRSF003095">
    <property type="entry name" value="Trigger_factor"/>
    <property type="match status" value="1"/>
</dbReference>
<keyword evidence="5" id="KW-0143">Chaperone</keyword>
<evidence type="ECO:0000256" key="4">
    <source>
        <dbReference type="ARBA" id="ARBA00023110"/>
    </source>
</evidence>